<keyword evidence="3 6" id="KW-0378">Hydrolase</keyword>
<evidence type="ECO:0000256" key="3">
    <source>
        <dbReference type="ARBA" id="ARBA00022801"/>
    </source>
</evidence>
<evidence type="ECO:0000313" key="9">
    <source>
        <dbReference type="EMBL" id="KAK4210963.1"/>
    </source>
</evidence>
<gene>
    <name evidence="9" type="ORF">QBC37DRAFT_291396</name>
</gene>
<dbReference type="SUPFAM" id="SSF49758">
    <property type="entry name" value="Calpain large subunit, middle domain (domain III)"/>
    <property type="match status" value="2"/>
</dbReference>
<dbReference type="PROSITE" id="PS50203">
    <property type="entry name" value="CALPAIN_CAT"/>
    <property type="match status" value="1"/>
</dbReference>
<dbReference type="SUPFAM" id="SSF54001">
    <property type="entry name" value="Cysteine proteinases"/>
    <property type="match status" value="1"/>
</dbReference>
<dbReference type="GO" id="GO:0004198">
    <property type="term" value="F:calcium-dependent cysteine-type endopeptidase activity"/>
    <property type="evidence" value="ECO:0007669"/>
    <property type="project" value="InterPro"/>
</dbReference>
<feature type="active site" evidence="5 6">
    <location>
        <position position="357"/>
    </location>
</feature>
<evidence type="ECO:0000256" key="4">
    <source>
        <dbReference type="ARBA" id="ARBA00022807"/>
    </source>
</evidence>
<protein>
    <submittedName>
        <fullName evidence="9">Calpain-like protease</fullName>
    </submittedName>
</protein>
<keyword evidence="10" id="KW-1185">Reference proteome</keyword>
<reference evidence="9" key="2">
    <citation type="submission" date="2023-05" db="EMBL/GenBank/DDBJ databases">
        <authorList>
            <consortium name="Lawrence Berkeley National Laboratory"/>
            <person name="Steindorff A."/>
            <person name="Hensen N."/>
            <person name="Bonometti L."/>
            <person name="Westerberg I."/>
            <person name="Brannstrom I.O."/>
            <person name="Guillou S."/>
            <person name="Cros-Aarteil S."/>
            <person name="Calhoun S."/>
            <person name="Haridas S."/>
            <person name="Kuo A."/>
            <person name="Mondo S."/>
            <person name="Pangilinan J."/>
            <person name="Riley R."/>
            <person name="Labutti K."/>
            <person name="Andreopoulos B."/>
            <person name="Lipzen A."/>
            <person name="Chen C."/>
            <person name="Yanf M."/>
            <person name="Daum C."/>
            <person name="Ng V."/>
            <person name="Clum A."/>
            <person name="Ohm R."/>
            <person name="Martin F."/>
            <person name="Silar P."/>
            <person name="Natvig D."/>
            <person name="Lalanne C."/>
            <person name="Gautier V."/>
            <person name="Ament-Velasquez S.L."/>
            <person name="Kruys A."/>
            <person name="Hutchinson M.I."/>
            <person name="Powell A.J."/>
            <person name="Barry K."/>
            <person name="Miller A.N."/>
            <person name="Grigoriev I.V."/>
            <person name="Debuchy R."/>
            <person name="Gladieux P."/>
            <person name="Thoren M.H."/>
            <person name="Johannesson H."/>
        </authorList>
    </citation>
    <scope>NUCLEOTIDE SEQUENCE</scope>
    <source>
        <strain evidence="9">PSN293</strain>
    </source>
</reference>
<evidence type="ECO:0000256" key="1">
    <source>
        <dbReference type="ARBA" id="ARBA00010193"/>
    </source>
</evidence>
<dbReference type="InterPro" id="IPR022683">
    <property type="entry name" value="Calpain_III"/>
</dbReference>
<dbReference type="SMART" id="SM00230">
    <property type="entry name" value="CysPc"/>
    <property type="match status" value="1"/>
</dbReference>
<dbReference type="GO" id="GO:0006508">
    <property type="term" value="P:proteolysis"/>
    <property type="evidence" value="ECO:0007669"/>
    <property type="project" value="UniProtKB-KW"/>
</dbReference>
<reference evidence="9" key="1">
    <citation type="journal article" date="2023" name="Mol. Phylogenet. Evol.">
        <title>Genome-scale phylogeny and comparative genomics of the fungal order Sordariales.</title>
        <authorList>
            <person name="Hensen N."/>
            <person name="Bonometti L."/>
            <person name="Westerberg I."/>
            <person name="Brannstrom I.O."/>
            <person name="Guillou S."/>
            <person name="Cros-Aarteil S."/>
            <person name="Calhoun S."/>
            <person name="Haridas S."/>
            <person name="Kuo A."/>
            <person name="Mondo S."/>
            <person name="Pangilinan J."/>
            <person name="Riley R."/>
            <person name="LaButti K."/>
            <person name="Andreopoulos B."/>
            <person name="Lipzen A."/>
            <person name="Chen C."/>
            <person name="Yan M."/>
            <person name="Daum C."/>
            <person name="Ng V."/>
            <person name="Clum A."/>
            <person name="Steindorff A."/>
            <person name="Ohm R.A."/>
            <person name="Martin F."/>
            <person name="Silar P."/>
            <person name="Natvig D.O."/>
            <person name="Lalanne C."/>
            <person name="Gautier V."/>
            <person name="Ament-Velasquez S.L."/>
            <person name="Kruys A."/>
            <person name="Hutchinson M.I."/>
            <person name="Powell A.J."/>
            <person name="Barry K."/>
            <person name="Miller A.N."/>
            <person name="Grigoriev I.V."/>
            <person name="Debuchy R."/>
            <person name="Gladieux P."/>
            <person name="Hiltunen Thoren M."/>
            <person name="Johannesson H."/>
        </authorList>
    </citation>
    <scope>NUCLEOTIDE SEQUENCE</scope>
    <source>
        <strain evidence="9">PSN293</strain>
    </source>
</reference>
<dbReference type="PRINTS" id="PR00704">
    <property type="entry name" value="CALPAIN"/>
</dbReference>
<keyword evidence="4 6" id="KW-0788">Thiol protease</keyword>
<feature type="domain" description="Calpain catalytic" evidence="8">
    <location>
        <begin position="99"/>
        <end position="413"/>
    </location>
</feature>
<dbReference type="InterPro" id="IPR051297">
    <property type="entry name" value="PalB/RIM13"/>
</dbReference>
<evidence type="ECO:0000259" key="8">
    <source>
        <dbReference type="PROSITE" id="PS50203"/>
    </source>
</evidence>
<dbReference type="InterPro" id="IPR038765">
    <property type="entry name" value="Papain-like_cys_pep_sf"/>
</dbReference>
<comment type="similarity">
    <text evidence="1">Belongs to the peptidase C2 family. PalB/RIM13 subfamily.</text>
</comment>
<dbReference type="SMART" id="SM00720">
    <property type="entry name" value="calpain_III"/>
    <property type="match status" value="1"/>
</dbReference>
<dbReference type="InterPro" id="IPR036213">
    <property type="entry name" value="Calpain_III_sf"/>
</dbReference>
<dbReference type="Gene3D" id="2.60.120.380">
    <property type="match status" value="1"/>
</dbReference>
<keyword evidence="2 6" id="KW-0645">Protease</keyword>
<accession>A0AAN6Y1L9</accession>
<dbReference type="PANTHER" id="PTHR46143:SF1">
    <property type="entry name" value="CALPAIN-7"/>
    <property type="match status" value="1"/>
</dbReference>
<proteinExistence type="inferred from homology"/>
<feature type="active site" evidence="5 6">
    <location>
        <position position="337"/>
    </location>
</feature>
<dbReference type="PANTHER" id="PTHR46143">
    <property type="entry name" value="CALPAIN-7"/>
    <property type="match status" value="1"/>
</dbReference>
<feature type="region of interest" description="Disordered" evidence="7">
    <location>
        <begin position="826"/>
        <end position="848"/>
    </location>
</feature>
<organism evidence="9 10">
    <name type="scientific">Rhypophila decipiens</name>
    <dbReference type="NCBI Taxonomy" id="261697"/>
    <lineage>
        <taxon>Eukaryota</taxon>
        <taxon>Fungi</taxon>
        <taxon>Dikarya</taxon>
        <taxon>Ascomycota</taxon>
        <taxon>Pezizomycotina</taxon>
        <taxon>Sordariomycetes</taxon>
        <taxon>Sordariomycetidae</taxon>
        <taxon>Sordariales</taxon>
        <taxon>Naviculisporaceae</taxon>
        <taxon>Rhypophila</taxon>
    </lineage>
</organism>
<feature type="active site" evidence="5 6">
    <location>
        <position position="169"/>
    </location>
</feature>
<comment type="caution">
    <text evidence="9">The sequence shown here is derived from an EMBL/GenBank/DDBJ whole genome shotgun (WGS) entry which is preliminary data.</text>
</comment>
<sequence length="871" mass="94456">MTDTNKEHERLLARSTGSDALKHAIAAADLYMQAALKANVATERSRLRRKCSDLLALGERLKANSTVASAASRPPVPESTRPLTIQEKTIIIKSSRLHGSVFPPWETAPAPDTFTQAGPEGDVFVDPATFSLSAEQESIFSGWRRPEQTENIMTATSEIDLAQDLATDCSVVASLCAAIRHFGPSKASLLPFLMYPYDHQALRPGVSKNGKYVFRMNFNGCWRKVVIDDRLPMSSTDRTLYVVDRRNPHLVWPALVEKAYLKIRGGYDFPGSNSGTDLHVLTGWIPEQIFLQSDDIELDETWNRIKTGFDADNAIVTLGTGKILPEEEQTLGLVKEHDYAVLNLVKDSRNRLFRVKNPWCDSRVWTGAGSSATLSLAGDTDDSPPEDNLTNTFWMTFEDVLQHFDSLYVNWNPALFAYRQDHHFTWEMPDKTEDLVFTHNPQYSVMAPPSSSPIWVLLSRHWQDGELEILRQRKADRDDNSLATVSRQLGFMSLALFATNPPGTRVPLSEGHRCLHQGPYVDSPNTLLKYQPAQPGVAQTLVVAQGELPLPKYNFTLSFFSNQPLTISPASEPLAHSISVHGAWTRRTAGGSAVHASYLSNPQFALSLPRATPLSLVLSTDTPNLPIHVAVLYSNGGQRVTSVSGRDILCASAEYTCGCTYASLGSIDAGTYTVVVSTFEPGQLGKFTLRVSADVPPAVKPVLADAAGRLRTAPRELAVFGEGEERIRARLGITRLSRVCVVARSSGGGGGAAPCSAIRVSIELGSGVSRRRVLVVSGEGEFADASLGLRTGEVDVDPEVVRSVGGGGGELWVVVEQIGGGGRGSISGSASLSSGGSCGGRRLQSQGRGVEVEVLSDAPVYLGGWENDDDL</sequence>
<dbReference type="InterPro" id="IPR001300">
    <property type="entry name" value="Peptidase_C2_calpain_cat"/>
</dbReference>
<evidence type="ECO:0000313" key="10">
    <source>
        <dbReference type="Proteomes" id="UP001301769"/>
    </source>
</evidence>
<dbReference type="InterPro" id="IPR022684">
    <property type="entry name" value="Calpain_cysteine_protease"/>
</dbReference>
<dbReference type="CDD" id="cd00044">
    <property type="entry name" value="CysPc"/>
    <property type="match status" value="1"/>
</dbReference>
<evidence type="ECO:0000256" key="7">
    <source>
        <dbReference type="SAM" id="MobiDB-lite"/>
    </source>
</evidence>
<dbReference type="Proteomes" id="UP001301769">
    <property type="component" value="Unassembled WGS sequence"/>
</dbReference>
<name>A0AAN6Y1L9_9PEZI</name>
<dbReference type="Pfam" id="PF25435">
    <property type="entry name" value="PalB_C"/>
    <property type="match status" value="1"/>
</dbReference>
<evidence type="ECO:0000256" key="2">
    <source>
        <dbReference type="ARBA" id="ARBA00022670"/>
    </source>
</evidence>
<dbReference type="AlphaFoldDB" id="A0AAN6Y1L9"/>
<evidence type="ECO:0000256" key="5">
    <source>
        <dbReference type="PIRSR" id="PIRSR622684-1"/>
    </source>
</evidence>
<dbReference type="Gene3D" id="3.90.70.10">
    <property type="entry name" value="Cysteine proteinases"/>
    <property type="match status" value="1"/>
</dbReference>
<dbReference type="EMBL" id="MU858161">
    <property type="protein sequence ID" value="KAK4210963.1"/>
    <property type="molecule type" value="Genomic_DNA"/>
</dbReference>
<evidence type="ECO:0000256" key="6">
    <source>
        <dbReference type="PROSITE-ProRule" id="PRU00239"/>
    </source>
</evidence>
<dbReference type="Pfam" id="PF00648">
    <property type="entry name" value="Peptidase_C2"/>
    <property type="match status" value="1"/>
</dbReference>